<dbReference type="EMBL" id="VCDI01000003">
    <property type="protein sequence ID" value="TLU72721.1"/>
    <property type="molecule type" value="Genomic_DNA"/>
</dbReference>
<sequence>MTTWTGATIGTSYWDAAGNWSTGAVPGSASNLSILGTGPFTILLGNTDPAYTIRSLALGAAGSNVTLQVAGRLSVASAITVASGSALDIGATGSVGGSSLDLTGATIIDRGSLDITGTASGNGTIDVQGGSLFINTIAGINTYDLTGSGSMTISDSSGGSGAIVFGDTSPITLNLSGAGSVFGASITGFGAADTIDIGSLAWSKGETVSVNGTTLTITGTGTGAGKTLFTFSDFNTPGHVRLESDGNGGTELYTCFVAGTRIQGEFGEVAVEDLEVGDIVATLEDGAIVHRPVRWIGSRHLDKAILRRSGGHPVRLRAGAVSQAVPHRDLLVTPEHCVLIEGQLVPARMLVNGRSIFVDRSVGAFTFHHVELERHGILIAEGLFTESYLDTGNRRSFTGPPGCDPAQDSWQQAACAPLLTDRAILEPLWRRLDRRAATIGWPDQRPALALTRDPRLRLQLEGGQQISARWDDGGRHIFHIPVGTRPVQLLSRVAVPAIVIGPFVDDRRELGVQVSTVIYWEGLHDTVIRAADLDLEGWHAAESDLRWTAGAAHLDLPTATRPDTFVEIRIVDTLPYRKPLAFSRLAA</sequence>
<protein>
    <recommendedName>
        <fullName evidence="1">Hedgehog/Intein (Hint) domain-containing protein</fullName>
    </recommendedName>
</protein>
<dbReference type="SUPFAM" id="SSF51294">
    <property type="entry name" value="Hedgehog/intein (Hint) domain"/>
    <property type="match status" value="1"/>
</dbReference>
<dbReference type="InterPro" id="IPR036844">
    <property type="entry name" value="Hint_dom_sf"/>
</dbReference>
<comment type="caution">
    <text evidence="2">The sequence shown here is derived from an EMBL/GenBank/DDBJ whole genome shotgun (WGS) entry which is preliminary data.</text>
</comment>
<evidence type="ECO:0000313" key="2">
    <source>
        <dbReference type="EMBL" id="TLU72721.1"/>
    </source>
</evidence>
<dbReference type="Proteomes" id="UP000305654">
    <property type="component" value="Unassembled WGS sequence"/>
</dbReference>
<evidence type="ECO:0000259" key="1">
    <source>
        <dbReference type="Pfam" id="PF13403"/>
    </source>
</evidence>
<accession>A0A5R9JAU0</accession>
<gene>
    <name evidence="2" type="ORF">FE263_11860</name>
</gene>
<evidence type="ECO:0000313" key="3">
    <source>
        <dbReference type="Proteomes" id="UP000305654"/>
    </source>
</evidence>
<reference evidence="2 3" key="1">
    <citation type="submission" date="2019-05" db="EMBL/GenBank/DDBJ databases">
        <authorList>
            <person name="Pankratov T."/>
            <person name="Grouzdev D."/>
        </authorList>
    </citation>
    <scope>NUCLEOTIDE SEQUENCE [LARGE SCALE GENOMIC DNA]</scope>
    <source>
        <strain evidence="2 3">KEBCLARHB70R</strain>
    </source>
</reference>
<dbReference type="InterPro" id="IPR028992">
    <property type="entry name" value="Hedgehog/Intein_dom"/>
</dbReference>
<proteinExistence type="predicted"/>
<dbReference type="OrthoDB" id="7284755at2"/>
<dbReference type="Pfam" id="PF13403">
    <property type="entry name" value="Hint_2"/>
    <property type="match status" value="1"/>
</dbReference>
<feature type="domain" description="Hedgehog/Intein (Hint)" evidence="1">
    <location>
        <begin position="254"/>
        <end position="391"/>
    </location>
</feature>
<dbReference type="RefSeq" id="WP_138326182.1">
    <property type="nucleotide sequence ID" value="NZ_VCDI01000003.1"/>
</dbReference>
<keyword evidence="3" id="KW-1185">Reference proteome</keyword>
<organism evidence="2 3">
    <name type="scientific">Lichenicoccus roseus</name>
    <dbReference type="NCBI Taxonomy" id="2683649"/>
    <lineage>
        <taxon>Bacteria</taxon>
        <taxon>Pseudomonadati</taxon>
        <taxon>Pseudomonadota</taxon>
        <taxon>Alphaproteobacteria</taxon>
        <taxon>Acetobacterales</taxon>
        <taxon>Acetobacteraceae</taxon>
        <taxon>Lichenicoccus</taxon>
    </lineage>
</organism>
<dbReference type="Gene3D" id="2.170.16.10">
    <property type="entry name" value="Hedgehog/Intein (Hint) domain"/>
    <property type="match status" value="1"/>
</dbReference>
<dbReference type="AlphaFoldDB" id="A0A5R9JAU0"/>
<name>A0A5R9JAU0_9PROT</name>